<evidence type="ECO:0000256" key="5">
    <source>
        <dbReference type="ARBA" id="ARBA00024042"/>
    </source>
</evidence>
<accession>A0ABD5PZJ3</accession>
<dbReference type="Pfam" id="PF01070">
    <property type="entry name" value="FMN_dh"/>
    <property type="match status" value="1"/>
</dbReference>
<evidence type="ECO:0000256" key="2">
    <source>
        <dbReference type="ARBA" id="ARBA00022630"/>
    </source>
</evidence>
<dbReference type="InterPro" id="IPR012133">
    <property type="entry name" value="Alpha-hydoxy_acid_DH_FMN"/>
</dbReference>
<comment type="cofactor">
    <cofactor evidence="1">
        <name>FMN</name>
        <dbReference type="ChEBI" id="CHEBI:58210"/>
    </cofactor>
</comment>
<dbReference type="InterPro" id="IPR000262">
    <property type="entry name" value="FMN-dep_DH"/>
</dbReference>
<dbReference type="GO" id="GO:0043168">
    <property type="term" value="F:anion binding"/>
    <property type="evidence" value="ECO:0007669"/>
    <property type="project" value="UniProtKB-ARBA"/>
</dbReference>
<evidence type="ECO:0000256" key="1">
    <source>
        <dbReference type="ARBA" id="ARBA00001917"/>
    </source>
</evidence>
<dbReference type="GO" id="GO:0032553">
    <property type="term" value="F:ribonucleotide binding"/>
    <property type="evidence" value="ECO:0007669"/>
    <property type="project" value="UniProtKB-ARBA"/>
</dbReference>
<proteinExistence type="inferred from homology"/>
<reference evidence="8 9" key="1">
    <citation type="journal article" date="2019" name="Int. J. Syst. Evol. Microbiol.">
        <title>The Global Catalogue of Microorganisms (GCM) 10K type strain sequencing project: providing services to taxonomists for standard genome sequencing and annotation.</title>
        <authorList>
            <consortium name="The Broad Institute Genomics Platform"/>
            <consortium name="The Broad Institute Genome Sequencing Center for Infectious Disease"/>
            <person name="Wu L."/>
            <person name="Ma J."/>
        </authorList>
    </citation>
    <scope>NUCLEOTIDE SEQUENCE [LARGE SCALE GENOMIC DNA]</scope>
    <source>
        <strain evidence="8 9">XZYJ18</strain>
    </source>
</reference>
<comment type="caution">
    <text evidence="8">The sequence shown here is derived from an EMBL/GenBank/DDBJ whole genome shotgun (WGS) entry which is preliminary data.</text>
</comment>
<protein>
    <submittedName>
        <fullName evidence="8">Alpha-hydroxy-acid oxidizing protein</fullName>
    </submittedName>
</protein>
<dbReference type="PANTHER" id="PTHR10578:SF143">
    <property type="entry name" value="FMN-DEPENDENT ALPHA-HYDROXY ACID DEHYDROGENASE PB1A11.03"/>
    <property type="match status" value="1"/>
</dbReference>
<evidence type="ECO:0000313" key="8">
    <source>
        <dbReference type="EMBL" id="MFC4823189.1"/>
    </source>
</evidence>
<keyword evidence="2" id="KW-0285">Flavoprotein</keyword>
<dbReference type="InterPro" id="IPR037396">
    <property type="entry name" value="FMN_HAD"/>
</dbReference>
<organism evidence="8 9">
    <name type="scientific">Halorussus aquaticus</name>
    <dbReference type="NCBI Taxonomy" id="2953748"/>
    <lineage>
        <taxon>Archaea</taxon>
        <taxon>Methanobacteriati</taxon>
        <taxon>Methanobacteriota</taxon>
        <taxon>Stenosarchaea group</taxon>
        <taxon>Halobacteria</taxon>
        <taxon>Halobacteriales</taxon>
        <taxon>Haladaptataceae</taxon>
        <taxon>Halorussus</taxon>
    </lineage>
</organism>
<dbReference type="SUPFAM" id="SSF51395">
    <property type="entry name" value="FMN-linked oxidoreductases"/>
    <property type="match status" value="1"/>
</dbReference>
<evidence type="ECO:0000313" key="9">
    <source>
        <dbReference type="Proteomes" id="UP001595945"/>
    </source>
</evidence>
<name>A0ABD5PZJ3_9EURY</name>
<dbReference type="PROSITE" id="PS00557">
    <property type="entry name" value="FMN_HYDROXY_ACID_DH_1"/>
    <property type="match status" value="1"/>
</dbReference>
<dbReference type="RefSeq" id="WP_254267323.1">
    <property type="nucleotide sequence ID" value="NZ_CP100400.1"/>
</dbReference>
<dbReference type="PIRSF" id="PIRSF000138">
    <property type="entry name" value="Al-hdrx_acd_dh"/>
    <property type="match status" value="1"/>
</dbReference>
<feature type="domain" description="FMN hydroxy acid dehydrogenase" evidence="7">
    <location>
        <begin position="25"/>
        <end position="409"/>
    </location>
</feature>
<dbReference type="PANTHER" id="PTHR10578">
    <property type="entry name" value="S -2-HYDROXY-ACID OXIDASE-RELATED"/>
    <property type="match status" value="1"/>
</dbReference>
<keyword evidence="3" id="KW-0288">FMN</keyword>
<dbReference type="PROSITE" id="PS51349">
    <property type="entry name" value="FMN_HYDROXY_ACID_DH_2"/>
    <property type="match status" value="1"/>
</dbReference>
<dbReference type="Proteomes" id="UP001595945">
    <property type="component" value="Unassembled WGS sequence"/>
</dbReference>
<sequence length="409" mass="43929">MDDPSEAFGPNRQREVYAGGMLADRRPEMPVSPEELEEAAMAALSDEARAYVVGSAGGEDTADRNREAFRRWRIVPRMLQDVAERDLSVDVLDQRLPVPVLLAPVGVQSIIHEGGELASARAASDVGVPFVSSSAASATMEDVAAELGDATGWFQLYPSADPDVTESFVNRAEDAGYEAIVITLDTPTMGWRERDVANAYLPFLDGEGVANYLSDPAFRDSLDAPPEEDEQGALWQFVEQFGDLSMDWETVERVRAATDLPVVLKGILHPEDAREAVRRGVDGVVVSNHGGRQVDGALSAIEALPRVVSAVEDARAASDAAADERPDGDEFAVLFDSGIRRGADAIKAIALGADAVLLGRPYVYGLAIDGEDGVREVVRNFLADFDLTLALSGQDSVAELDESVLVERD</sequence>
<gene>
    <name evidence="8" type="ORF">ACFO9K_02825</name>
</gene>
<dbReference type="EMBL" id="JBHSHT010000001">
    <property type="protein sequence ID" value="MFC4823189.1"/>
    <property type="molecule type" value="Genomic_DNA"/>
</dbReference>
<dbReference type="GO" id="GO:0016614">
    <property type="term" value="F:oxidoreductase activity, acting on CH-OH group of donors"/>
    <property type="evidence" value="ECO:0007669"/>
    <property type="project" value="UniProtKB-ARBA"/>
</dbReference>
<keyword evidence="4" id="KW-0560">Oxidoreductase</keyword>
<evidence type="ECO:0000256" key="3">
    <source>
        <dbReference type="ARBA" id="ARBA00022643"/>
    </source>
</evidence>
<dbReference type="GeneID" id="73045766"/>
<evidence type="ECO:0000256" key="4">
    <source>
        <dbReference type="ARBA" id="ARBA00023002"/>
    </source>
</evidence>
<keyword evidence="9" id="KW-1185">Reference proteome</keyword>
<comment type="similarity">
    <text evidence="5">Belongs to the FMN-dependent alpha-hydroxy acid dehydrogenase family.</text>
</comment>
<dbReference type="AlphaFoldDB" id="A0ABD5PZJ3"/>
<dbReference type="Gene3D" id="3.20.20.70">
    <property type="entry name" value="Aldolase class I"/>
    <property type="match status" value="1"/>
</dbReference>
<evidence type="ECO:0000256" key="6">
    <source>
        <dbReference type="SAM" id="MobiDB-lite"/>
    </source>
</evidence>
<dbReference type="FunFam" id="3.20.20.70:FF:000029">
    <property type="entry name" value="L-lactate dehydrogenase"/>
    <property type="match status" value="1"/>
</dbReference>
<feature type="region of interest" description="Disordered" evidence="6">
    <location>
        <begin position="1"/>
        <end position="32"/>
    </location>
</feature>
<dbReference type="InterPro" id="IPR013785">
    <property type="entry name" value="Aldolase_TIM"/>
</dbReference>
<evidence type="ECO:0000259" key="7">
    <source>
        <dbReference type="PROSITE" id="PS51349"/>
    </source>
</evidence>
<dbReference type="InterPro" id="IPR008259">
    <property type="entry name" value="FMN_hydac_DH_AS"/>
</dbReference>